<dbReference type="RefSeq" id="WP_249657239.1">
    <property type="nucleotide sequence ID" value="NZ_JAMFMA010000002.1"/>
</dbReference>
<keyword evidence="3" id="KW-1185">Reference proteome</keyword>
<protein>
    <recommendedName>
        <fullName evidence="4">Lipoprotein</fullName>
    </recommendedName>
</protein>
<proteinExistence type="predicted"/>
<evidence type="ECO:0000313" key="3">
    <source>
        <dbReference type="Proteomes" id="UP001203607"/>
    </source>
</evidence>
<gene>
    <name evidence="2" type="ORF">M3P19_08515</name>
</gene>
<evidence type="ECO:0008006" key="4">
    <source>
        <dbReference type="Google" id="ProtNLM"/>
    </source>
</evidence>
<dbReference type="Proteomes" id="UP001203607">
    <property type="component" value="Unassembled WGS sequence"/>
</dbReference>
<accession>A0ABT0PRP7</accession>
<sequence length="355" mass="40575">MRNLTHLPLFAILLMLLFGCSGSNNKDLAGSPFYWPPEAVDKQKVFSSSYFSAIHENNLGRYLFANEPIQREWEDESDFVTVYDMSKMDEVGLYCRWLGAQNAGPEVLFKTFAKNPNSKKRIHLRYDYFIDSIQGDFHYFDKPTAEELTWESSRYPVFAPGVLPDSEAEALEISLTQQNVINTLWKHQDYVRNKSDNTLLLGLKIAVADGTSPGKKADRKTMEMASGQILLTNIDQGLEWISKIPQYSIPEPFVKDKDLEKQGLKLMQSYARNNGWKEKFVKAIVTSVNDRRNKYTGIKTGESVIFGLIGKWPNGTYTIQSFRTFRQNEDSPVSFDGTGKQRNIIPTADQLSDWE</sequence>
<dbReference type="PROSITE" id="PS51257">
    <property type="entry name" value="PROKAR_LIPOPROTEIN"/>
    <property type="match status" value="1"/>
</dbReference>
<comment type="caution">
    <text evidence="2">The sequence shown here is derived from an EMBL/GenBank/DDBJ whole genome shotgun (WGS) entry which is preliminary data.</text>
</comment>
<feature type="region of interest" description="Disordered" evidence="1">
    <location>
        <begin position="330"/>
        <end position="355"/>
    </location>
</feature>
<evidence type="ECO:0000256" key="1">
    <source>
        <dbReference type="SAM" id="MobiDB-lite"/>
    </source>
</evidence>
<name>A0ABT0PRP7_9FLAO</name>
<evidence type="ECO:0000313" key="2">
    <source>
        <dbReference type="EMBL" id="MCL6274050.1"/>
    </source>
</evidence>
<organism evidence="2 3">
    <name type="scientific">Flagellimonas spongiicola</name>
    <dbReference type="NCBI Taxonomy" id="2942208"/>
    <lineage>
        <taxon>Bacteria</taxon>
        <taxon>Pseudomonadati</taxon>
        <taxon>Bacteroidota</taxon>
        <taxon>Flavobacteriia</taxon>
        <taxon>Flavobacteriales</taxon>
        <taxon>Flavobacteriaceae</taxon>
        <taxon>Flagellimonas</taxon>
    </lineage>
</organism>
<reference evidence="2 3" key="1">
    <citation type="submission" date="2022-05" db="EMBL/GenBank/DDBJ databases">
        <authorList>
            <person name="Park J.-S."/>
        </authorList>
    </citation>
    <scope>NUCLEOTIDE SEQUENCE [LARGE SCALE GENOMIC DNA]</scope>
    <source>
        <strain evidence="2 3">2012CJ35-5</strain>
    </source>
</reference>
<dbReference type="EMBL" id="JAMFMA010000002">
    <property type="protein sequence ID" value="MCL6274050.1"/>
    <property type="molecule type" value="Genomic_DNA"/>
</dbReference>